<dbReference type="Proteomes" id="UP000028547">
    <property type="component" value="Unassembled WGS sequence"/>
</dbReference>
<evidence type="ECO:0000313" key="2">
    <source>
        <dbReference type="Proteomes" id="UP000028547"/>
    </source>
</evidence>
<protein>
    <submittedName>
        <fullName evidence="1">Uncharacterized protein</fullName>
    </submittedName>
</protein>
<dbReference type="RefSeq" id="WP_043389824.1">
    <property type="nucleotide sequence ID" value="NZ_JPMI01000018.1"/>
</dbReference>
<gene>
    <name evidence="1" type="ORF">Q664_03545</name>
</gene>
<name>A0A084T0T6_9BACT</name>
<sequence>MPIAVRYVHSQPSKTVTFDFSGHKVLSYTIGLAYWRLSFNNDNHVRTLKISLSANQPNEAQVTVKVNGEIRDDSGNTIHVDDSSVVACCIAVVDNKDSNVVLASANGISDGTQSAGIALPSSTLSIGAAFLSGFELVYGSDNHVLSVELATGMVQNGTTAYIRADASMSDSSGNMATTATLNAGLLAASTTEAGVYAVPMLNLQAPGTTVPVEFKKELSDAVVLLQDYQVRFAKDHHVRSIGGGCHQWAVEGSTVKLTTPRAFMWDDSGNNESSGSVSLLVVGIPKTVAAS</sequence>
<comment type="caution">
    <text evidence="1">The sequence shown here is derived from an EMBL/GenBank/DDBJ whole genome shotgun (WGS) entry which is preliminary data.</text>
</comment>
<organism evidence="1 2">
    <name type="scientific">Archangium violaceum Cb vi76</name>
    <dbReference type="NCBI Taxonomy" id="1406225"/>
    <lineage>
        <taxon>Bacteria</taxon>
        <taxon>Pseudomonadati</taxon>
        <taxon>Myxococcota</taxon>
        <taxon>Myxococcia</taxon>
        <taxon>Myxococcales</taxon>
        <taxon>Cystobacterineae</taxon>
        <taxon>Archangiaceae</taxon>
        <taxon>Archangium</taxon>
    </lineage>
</organism>
<evidence type="ECO:0000313" key="1">
    <source>
        <dbReference type="EMBL" id="KFA94321.1"/>
    </source>
</evidence>
<reference evidence="1 2" key="1">
    <citation type="submission" date="2014-07" db="EMBL/GenBank/DDBJ databases">
        <title>Draft Genome Sequence of Gephyronic Acid Producer, Cystobacter violaceus Strain Cb vi76.</title>
        <authorList>
            <person name="Stevens D.C."/>
            <person name="Young J."/>
            <person name="Carmichael R."/>
            <person name="Tan J."/>
            <person name="Taylor R.E."/>
        </authorList>
    </citation>
    <scope>NUCLEOTIDE SEQUENCE [LARGE SCALE GENOMIC DNA]</scope>
    <source>
        <strain evidence="1 2">Cb vi76</strain>
    </source>
</reference>
<accession>A0A084T0T6</accession>
<dbReference type="EMBL" id="JPMI01000018">
    <property type="protein sequence ID" value="KFA94321.1"/>
    <property type="molecule type" value="Genomic_DNA"/>
</dbReference>
<proteinExistence type="predicted"/>
<dbReference type="AlphaFoldDB" id="A0A084T0T6"/>